<sequence length="192" mass="22151">MPVSHRMVEPCWSTESWPLPVPRIATSMTRREIFCTWTSRSSGARPPGHRVTGDRQQSTRGAGWEYVHVAVDDHSRVAFITLLPDETRWNACRALLQAVRYYRGPCVGVWGLKYKRTRPYTPRTNGKAERFIQTALRGWAYARSYMSSDERGEQLPTWLHQYNGYRPHASLDFQPLVSRLGCYVNNLVGLHI</sequence>
<evidence type="ECO:0000259" key="1">
    <source>
        <dbReference type="PROSITE" id="PS50994"/>
    </source>
</evidence>
<dbReference type="EMBL" id="FQUJ01000009">
    <property type="protein sequence ID" value="SHF28265.1"/>
    <property type="molecule type" value="Genomic_DNA"/>
</dbReference>
<dbReference type="Pfam" id="PF13683">
    <property type="entry name" value="rve_3"/>
    <property type="match status" value="1"/>
</dbReference>
<name>A0A1M5ADN5_9GAMM</name>
<reference evidence="2 3" key="1">
    <citation type="submission" date="2016-11" db="EMBL/GenBank/DDBJ databases">
        <authorList>
            <person name="Jaros S."/>
            <person name="Januszkiewicz K."/>
            <person name="Wedrychowicz H."/>
        </authorList>
    </citation>
    <scope>NUCLEOTIDE SEQUENCE [LARGE SCALE GENOMIC DNA]</scope>
    <source>
        <strain evidence="2 3">DSM 19980</strain>
    </source>
</reference>
<keyword evidence="3" id="KW-1185">Reference proteome</keyword>
<organism evidence="2 3">
    <name type="scientific">Modicisalibacter ilicicola DSM 19980</name>
    <dbReference type="NCBI Taxonomy" id="1121942"/>
    <lineage>
        <taxon>Bacteria</taxon>
        <taxon>Pseudomonadati</taxon>
        <taxon>Pseudomonadota</taxon>
        <taxon>Gammaproteobacteria</taxon>
        <taxon>Oceanospirillales</taxon>
        <taxon>Halomonadaceae</taxon>
        <taxon>Modicisalibacter</taxon>
    </lineage>
</organism>
<protein>
    <submittedName>
        <fullName evidence="2">Integrase core domain-containing protein</fullName>
    </submittedName>
</protein>
<dbReference type="Gene3D" id="3.30.420.10">
    <property type="entry name" value="Ribonuclease H-like superfamily/Ribonuclease H"/>
    <property type="match status" value="2"/>
</dbReference>
<proteinExistence type="predicted"/>
<gene>
    <name evidence="2" type="ORF">SAMN02745148_02218</name>
</gene>
<feature type="domain" description="Integrase catalytic" evidence="1">
    <location>
        <begin position="111"/>
        <end position="183"/>
    </location>
</feature>
<dbReference type="InterPro" id="IPR001584">
    <property type="entry name" value="Integrase_cat-core"/>
</dbReference>
<dbReference type="SUPFAM" id="SSF53098">
    <property type="entry name" value="Ribonuclease H-like"/>
    <property type="match status" value="1"/>
</dbReference>
<dbReference type="Proteomes" id="UP000184346">
    <property type="component" value="Unassembled WGS sequence"/>
</dbReference>
<dbReference type="InterPro" id="IPR036397">
    <property type="entry name" value="RNaseH_sf"/>
</dbReference>
<dbReference type="PROSITE" id="PS50994">
    <property type="entry name" value="INTEGRASE"/>
    <property type="match status" value="1"/>
</dbReference>
<dbReference type="GO" id="GO:0015074">
    <property type="term" value="P:DNA integration"/>
    <property type="evidence" value="ECO:0007669"/>
    <property type="project" value="InterPro"/>
</dbReference>
<accession>A0A1M5ADN5</accession>
<dbReference type="GO" id="GO:0003676">
    <property type="term" value="F:nucleic acid binding"/>
    <property type="evidence" value="ECO:0007669"/>
    <property type="project" value="InterPro"/>
</dbReference>
<dbReference type="AlphaFoldDB" id="A0A1M5ADN5"/>
<dbReference type="InterPro" id="IPR012337">
    <property type="entry name" value="RNaseH-like_sf"/>
</dbReference>
<dbReference type="STRING" id="1121942.SAMN02745148_02218"/>
<evidence type="ECO:0000313" key="3">
    <source>
        <dbReference type="Proteomes" id="UP000184346"/>
    </source>
</evidence>
<evidence type="ECO:0000313" key="2">
    <source>
        <dbReference type="EMBL" id="SHF28265.1"/>
    </source>
</evidence>